<proteinExistence type="inferred from homology"/>
<comment type="caution">
    <text evidence="16">The sequence shown here is derived from an EMBL/GenBank/DDBJ whole genome shotgun (WGS) entry which is preliminary data.</text>
</comment>
<keyword evidence="8" id="KW-0677">Repeat</keyword>
<dbReference type="InterPro" id="IPR018957">
    <property type="entry name" value="Znf_C3HC4_RING-type"/>
</dbReference>
<gene>
    <name evidence="16" type="ORF">C2S53_004365</name>
</gene>
<feature type="domain" description="RING-type" evidence="14">
    <location>
        <begin position="45"/>
        <end position="93"/>
    </location>
</feature>
<organism evidence="16 17">
    <name type="scientific">Perilla frutescens var. hirtella</name>
    <name type="common">Perilla citriodora</name>
    <name type="synonym">Perilla setoyensis</name>
    <dbReference type="NCBI Taxonomy" id="608512"/>
    <lineage>
        <taxon>Eukaryota</taxon>
        <taxon>Viridiplantae</taxon>
        <taxon>Streptophyta</taxon>
        <taxon>Embryophyta</taxon>
        <taxon>Tracheophyta</taxon>
        <taxon>Spermatophyta</taxon>
        <taxon>Magnoliopsida</taxon>
        <taxon>eudicotyledons</taxon>
        <taxon>Gunneridae</taxon>
        <taxon>Pentapetalae</taxon>
        <taxon>asterids</taxon>
        <taxon>lamiids</taxon>
        <taxon>Lamiales</taxon>
        <taxon>Lamiaceae</taxon>
        <taxon>Nepetoideae</taxon>
        <taxon>Elsholtzieae</taxon>
        <taxon>Perilla</taxon>
    </lineage>
</organism>
<evidence type="ECO:0000256" key="7">
    <source>
        <dbReference type="ARBA" id="ARBA00022723"/>
    </source>
</evidence>
<evidence type="ECO:0000256" key="1">
    <source>
        <dbReference type="ARBA" id="ARBA00001798"/>
    </source>
</evidence>
<evidence type="ECO:0000259" key="14">
    <source>
        <dbReference type="PROSITE" id="PS50089"/>
    </source>
</evidence>
<dbReference type="Pfam" id="PF00097">
    <property type="entry name" value="zf-C3HC4"/>
    <property type="match status" value="1"/>
</dbReference>
<dbReference type="InterPro" id="IPR002867">
    <property type="entry name" value="IBR_dom"/>
</dbReference>
<comment type="similarity">
    <text evidence="4">Belongs to the RBR family. Ariadne subfamily.</text>
</comment>
<dbReference type="Proteomes" id="UP001190926">
    <property type="component" value="Unassembled WGS sequence"/>
</dbReference>
<keyword evidence="6" id="KW-0808">Transferase</keyword>
<evidence type="ECO:0000256" key="12">
    <source>
        <dbReference type="PROSITE-ProRule" id="PRU00175"/>
    </source>
</evidence>
<dbReference type="GO" id="GO:0061630">
    <property type="term" value="F:ubiquitin protein ligase activity"/>
    <property type="evidence" value="ECO:0007669"/>
    <property type="project" value="UniProtKB-EC"/>
</dbReference>
<keyword evidence="11" id="KW-0862">Zinc</keyword>
<dbReference type="PROSITE" id="PS00518">
    <property type="entry name" value="ZF_RING_1"/>
    <property type="match status" value="1"/>
</dbReference>
<feature type="domain" description="RING-type" evidence="15">
    <location>
        <begin position="41"/>
        <end position="223"/>
    </location>
</feature>
<evidence type="ECO:0000256" key="13">
    <source>
        <dbReference type="SAM" id="MobiDB-lite"/>
    </source>
</evidence>
<reference evidence="16 17" key="1">
    <citation type="journal article" date="2021" name="Nat. Commun.">
        <title>Incipient diploidization of the medicinal plant Perilla within 10,000 years.</title>
        <authorList>
            <person name="Zhang Y."/>
            <person name="Shen Q."/>
            <person name="Leng L."/>
            <person name="Zhang D."/>
            <person name="Chen S."/>
            <person name="Shi Y."/>
            <person name="Ning Z."/>
            <person name="Chen S."/>
        </authorList>
    </citation>
    <scope>NUCLEOTIDE SEQUENCE [LARGE SCALE GENOMIC DNA]</scope>
    <source>
        <strain evidence="17">cv. PC099</strain>
    </source>
</reference>
<sequence length="223" mass="25522">MGNTTQKFPQIPPPHHHQQLQQQQQQQHQHHQQEESDDENREFTCEICIEPAPDSGKKFRNSDKCAHPFCTDCVIKYIRVELEENNISHIKCPAVGCHHALDPLDCAAAVGPALFVRWCDVLCESAIVELEKCYCPNLSCNVMIVNECGGIVQKSKCPNCKKLFCFKCKRVWHAGFACEESAEPRDGNDVAFGRLVEEKKWKRCPRCRHFVELMEGCPIIKCR</sequence>
<evidence type="ECO:0000256" key="3">
    <source>
        <dbReference type="ARBA" id="ARBA00003976"/>
    </source>
</evidence>
<comment type="catalytic activity">
    <reaction evidence="1">
        <text>[E2 ubiquitin-conjugating enzyme]-S-ubiquitinyl-L-cysteine + [acceptor protein]-L-lysine = [E2 ubiquitin-conjugating enzyme]-L-cysteine + [acceptor protein]-N(6)-ubiquitinyl-L-lysine.</text>
        <dbReference type="EC" id="2.3.2.31"/>
    </reaction>
</comment>
<evidence type="ECO:0000256" key="11">
    <source>
        <dbReference type="ARBA" id="ARBA00022833"/>
    </source>
</evidence>
<dbReference type="FunFam" id="3.30.40.10:FF:000230">
    <property type="entry name" value="RBR-type E3 ubiquitin transferase"/>
    <property type="match status" value="1"/>
</dbReference>
<accession>A0AAD4NXI7</accession>
<name>A0AAD4NXI7_PERFH</name>
<keyword evidence="17" id="KW-1185">Reference proteome</keyword>
<comment type="function">
    <text evidence="3">Might act as an E3 ubiquitin-protein ligase, or as part of E3 complex, which accepts ubiquitin from specific E2 ubiquitin-conjugating enzymes and then transfers it to substrates.</text>
</comment>
<feature type="region of interest" description="Disordered" evidence="13">
    <location>
        <begin position="1"/>
        <end position="39"/>
    </location>
</feature>
<dbReference type="SUPFAM" id="SSF57850">
    <property type="entry name" value="RING/U-box"/>
    <property type="match status" value="3"/>
</dbReference>
<dbReference type="PROSITE" id="PS50089">
    <property type="entry name" value="ZF_RING_2"/>
    <property type="match status" value="1"/>
</dbReference>
<dbReference type="SMART" id="SM00647">
    <property type="entry name" value="IBR"/>
    <property type="match status" value="1"/>
</dbReference>
<dbReference type="EC" id="2.3.2.31" evidence="5"/>
<comment type="cofactor">
    <cofactor evidence="2">
        <name>Zn(2+)</name>
        <dbReference type="ChEBI" id="CHEBI:29105"/>
    </cofactor>
</comment>
<evidence type="ECO:0000259" key="15">
    <source>
        <dbReference type="PROSITE" id="PS51873"/>
    </source>
</evidence>
<protein>
    <recommendedName>
        <fullName evidence="5">RBR-type E3 ubiquitin transferase</fullName>
        <ecNumber evidence="5">2.3.2.31</ecNumber>
    </recommendedName>
</protein>
<evidence type="ECO:0000256" key="10">
    <source>
        <dbReference type="ARBA" id="ARBA00022786"/>
    </source>
</evidence>
<evidence type="ECO:0000256" key="8">
    <source>
        <dbReference type="ARBA" id="ARBA00022737"/>
    </source>
</evidence>
<evidence type="ECO:0000256" key="2">
    <source>
        <dbReference type="ARBA" id="ARBA00001947"/>
    </source>
</evidence>
<evidence type="ECO:0000313" key="16">
    <source>
        <dbReference type="EMBL" id="KAH6756104.1"/>
    </source>
</evidence>
<evidence type="ECO:0000256" key="4">
    <source>
        <dbReference type="ARBA" id="ARBA00005884"/>
    </source>
</evidence>
<dbReference type="Pfam" id="PF01485">
    <property type="entry name" value="IBR"/>
    <property type="match status" value="1"/>
</dbReference>
<dbReference type="GO" id="GO:0016567">
    <property type="term" value="P:protein ubiquitination"/>
    <property type="evidence" value="ECO:0007669"/>
    <property type="project" value="InterPro"/>
</dbReference>
<keyword evidence="9 12" id="KW-0863">Zinc-finger</keyword>
<dbReference type="InterPro" id="IPR031127">
    <property type="entry name" value="E3_UB_ligase_RBR"/>
</dbReference>
<dbReference type="InterPro" id="IPR001841">
    <property type="entry name" value="Znf_RING"/>
</dbReference>
<dbReference type="EMBL" id="SDAM02029567">
    <property type="protein sequence ID" value="KAH6756104.1"/>
    <property type="molecule type" value="Genomic_DNA"/>
</dbReference>
<dbReference type="GO" id="GO:0008270">
    <property type="term" value="F:zinc ion binding"/>
    <property type="evidence" value="ECO:0007669"/>
    <property type="project" value="UniProtKB-KW"/>
</dbReference>
<dbReference type="InterPro" id="IPR013083">
    <property type="entry name" value="Znf_RING/FYVE/PHD"/>
</dbReference>
<evidence type="ECO:0000256" key="5">
    <source>
        <dbReference type="ARBA" id="ARBA00012251"/>
    </source>
</evidence>
<keyword evidence="10" id="KW-0833">Ubl conjugation pathway</keyword>
<dbReference type="AlphaFoldDB" id="A0AAD4NXI7"/>
<dbReference type="PANTHER" id="PTHR11685">
    <property type="entry name" value="RBR FAMILY RING FINGER AND IBR DOMAIN-CONTAINING"/>
    <property type="match status" value="1"/>
</dbReference>
<evidence type="ECO:0000256" key="9">
    <source>
        <dbReference type="ARBA" id="ARBA00022771"/>
    </source>
</evidence>
<keyword evidence="7" id="KW-0479">Metal-binding</keyword>
<evidence type="ECO:0000256" key="6">
    <source>
        <dbReference type="ARBA" id="ARBA00022679"/>
    </source>
</evidence>
<dbReference type="PROSITE" id="PS51873">
    <property type="entry name" value="TRIAD"/>
    <property type="match status" value="1"/>
</dbReference>
<dbReference type="InterPro" id="IPR044066">
    <property type="entry name" value="TRIAD_supradom"/>
</dbReference>
<dbReference type="Gene3D" id="3.30.40.10">
    <property type="entry name" value="Zinc/RING finger domain, C3HC4 (zinc finger)"/>
    <property type="match status" value="1"/>
</dbReference>
<evidence type="ECO:0000313" key="17">
    <source>
        <dbReference type="Proteomes" id="UP001190926"/>
    </source>
</evidence>
<dbReference type="InterPro" id="IPR017907">
    <property type="entry name" value="Znf_RING_CS"/>
</dbReference>